<dbReference type="EMBL" id="JABBJJ010000358">
    <property type="protein sequence ID" value="NMO21847.1"/>
    <property type="molecule type" value="Genomic_DNA"/>
</dbReference>
<dbReference type="InterPro" id="IPR052042">
    <property type="entry name" value="Tail_sheath_structural"/>
</dbReference>
<accession>A0A848LUX6</accession>
<evidence type="ECO:0000313" key="4">
    <source>
        <dbReference type="EMBL" id="NMO21847.1"/>
    </source>
</evidence>
<evidence type="ECO:0000256" key="1">
    <source>
        <dbReference type="ARBA" id="ARBA00008005"/>
    </source>
</evidence>
<dbReference type="RefSeq" id="WP_169351018.1">
    <property type="nucleotide sequence ID" value="NZ_JABBJJ010000358.1"/>
</dbReference>
<proteinExistence type="inferred from homology"/>
<organism evidence="4 5">
    <name type="scientific">Pyxidicoccus fallax</name>
    <dbReference type="NCBI Taxonomy" id="394095"/>
    <lineage>
        <taxon>Bacteria</taxon>
        <taxon>Pseudomonadati</taxon>
        <taxon>Myxococcota</taxon>
        <taxon>Myxococcia</taxon>
        <taxon>Myxococcales</taxon>
        <taxon>Cystobacterineae</taxon>
        <taxon>Myxococcaceae</taxon>
        <taxon>Pyxidicoccus</taxon>
    </lineage>
</organism>
<protein>
    <submittedName>
        <fullName evidence="4">Phage tail sheath family protein</fullName>
    </submittedName>
</protein>
<dbReference type="Proteomes" id="UP000518300">
    <property type="component" value="Unassembled WGS sequence"/>
</dbReference>
<feature type="domain" description="Tail sheath protein C-terminal" evidence="3">
    <location>
        <begin position="430"/>
        <end position="534"/>
    </location>
</feature>
<gene>
    <name evidence="4" type="ORF">HG543_44400</name>
</gene>
<dbReference type="AlphaFoldDB" id="A0A848LUX6"/>
<evidence type="ECO:0000259" key="3">
    <source>
        <dbReference type="Pfam" id="PF17482"/>
    </source>
</evidence>
<name>A0A848LUX6_9BACT</name>
<reference evidence="4 5" key="1">
    <citation type="submission" date="2020-04" db="EMBL/GenBank/DDBJ databases">
        <title>Draft genome of Pyxidicoccus fallax type strain.</title>
        <authorList>
            <person name="Whitworth D.E."/>
        </authorList>
    </citation>
    <scope>NUCLEOTIDE SEQUENCE [LARGE SCALE GENOMIC DNA]</scope>
    <source>
        <strain evidence="4 5">DSM 14698</strain>
    </source>
</reference>
<dbReference type="PANTHER" id="PTHR35861:SF1">
    <property type="entry name" value="PHAGE TAIL SHEATH PROTEIN"/>
    <property type="match status" value="1"/>
</dbReference>
<dbReference type="InterPro" id="IPR035089">
    <property type="entry name" value="Phage_sheath_subtilisin"/>
</dbReference>
<comment type="similarity">
    <text evidence="1">Belongs to the myoviridae tail sheath protein family.</text>
</comment>
<dbReference type="InterPro" id="IPR020287">
    <property type="entry name" value="Tail_sheath_C"/>
</dbReference>
<dbReference type="Pfam" id="PF04984">
    <property type="entry name" value="Phage_sheath_1"/>
    <property type="match status" value="1"/>
</dbReference>
<dbReference type="PANTHER" id="PTHR35861">
    <property type="match status" value="1"/>
</dbReference>
<evidence type="ECO:0000259" key="2">
    <source>
        <dbReference type="Pfam" id="PF04984"/>
    </source>
</evidence>
<sequence>MPALLHPGVYVQEIPSGVRAIEGVPTSTTIFVGETERGPTGPTKIKGIADYERLFGGYLRRAAGGADPVRLTLRYAIDGFFANGGSTAYVLRAITPSPATSSRAFGDNALEAASPGAWSAGTVHGVVLASSDGSTSRFRLAIFYADLEDPGTLRLVEDFDRLSLNAADENYVVDKLLASRFVRWKRPENSSLTTVPTADLALATHNVSSPGELPSSVITALGSGNAAALAGGTGGDSSFPAASLAALLAQLDQVDDAALLVAAPDFWTKADDAATAALYYAAFRTYADKRPQQDLFYIADLPRQSGTDVTTAVTNTVTLVRTGGFATTSTMLAFHWPHVIVPDPIGVGRNPRVTLPPSGFAAGLYSRTDARRGVWKAPAGVDGTLNGVLSLQYDVLDKHQDDLNPIGINALRTIPGAGMVVWGARTSRPSSEWRYVPVRRTAMFLRKSIYNGIQWAVFEPNDGPLWQALRVTITAFMETQFRNGAFAGATSREAYFVKCDSQTTTEIDQANGVVNILVGFAPLRPAEFVVVRLQQMTALPS</sequence>
<feature type="domain" description="Tail sheath protein subtilisin-like" evidence="2">
    <location>
        <begin position="285"/>
        <end position="427"/>
    </location>
</feature>
<dbReference type="Pfam" id="PF17482">
    <property type="entry name" value="Phage_sheath_1C"/>
    <property type="match status" value="1"/>
</dbReference>
<dbReference type="Gene3D" id="3.40.50.11780">
    <property type="match status" value="2"/>
</dbReference>
<keyword evidence="5" id="KW-1185">Reference proteome</keyword>
<evidence type="ECO:0000313" key="5">
    <source>
        <dbReference type="Proteomes" id="UP000518300"/>
    </source>
</evidence>
<comment type="caution">
    <text evidence="4">The sequence shown here is derived from an EMBL/GenBank/DDBJ whole genome shotgun (WGS) entry which is preliminary data.</text>
</comment>